<feature type="compositionally biased region" description="Basic and acidic residues" evidence="1">
    <location>
        <begin position="391"/>
        <end position="405"/>
    </location>
</feature>
<feature type="region of interest" description="Disordered" evidence="1">
    <location>
        <begin position="146"/>
        <end position="311"/>
    </location>
</feature>
<protein>
    <submittedName>
        <fullName evidence="2">Uncharacterized protein</fullName>
    </submittedName>
</protein>
<feature type="region of interest" description="Disordered" evidence="1">
    <location>
        <begin position="1"/>
        <end position="86"/>
    </location>
</feature>
<feature type="compositionally biased region" description="Pro residues" evidence="1">
    <location>
        <begin position="69"/>
        <end position="81"/>
    </location>
</feature>
<accession>A0A2N9J7C6</accession>
<feature type="compositionally biased region" description="Basic and acidic residues" evidence="1">
    <location>
        <begin position="357"/>
        <end position="367"/>
    </location>
</feature>
<feature type="region of interest" description="Disordered" evidence="1">
    <location>
        <begin position="345"/>
        <end position="407"/>
    </location>
</feature>
<feature type="region of interest" description="Disordered" evidence="1">
    <location>
        <begin position="419"/>
        <end position="487"/>
    </location>
</feature>
<name>A0A2N9J7C6_FAGSY</name>
<feature type="region of interest" description="Disordered" evidence="1">
    <location>
        <begin position="120"/>
        <end position="139"/>
    </location>
</feature>
<reference evidence="2" key="1">
    <citation type="submission" date="2018-02" db="EMBL/GenBank/DDBJ databases">
        <authorList>
            <person name="Cohen D.B."/>
            <person name="Kent A.D."/>
        </authorList>
    </citation>
    <scope>NUCLEOTIDE SEQUENCE</scope>
</reference>
<proteinExistence type="predicted"/>
<dbReference type="PANTHER" id="PTHR36056">
    <property type="entry name" value="PROTEIN, PUTATIVE-RELATED"/>
    <property type="match status" value="1"/>
</dbReference>
<dbReference type="PANTHER" id="PTHR36056:SF1">
    <property type="entry name" value="PROTEIN, PUTATIVE-RELATED"/>
    <property type="match status" value="1"/>
</dbReference>
<feature type="compositionally biased region" description="Polar residues" evidence="1">
    <location>
        <begin position="448"/>
        <end position="463"/>
    </location>
</feature>
<feature type="compositionally biased region" description="Polar residues" evidence="1">
    <location>
        <begin position="256"/>
        <end position="268"/>
    </location>
</feature>
<sequence length="765" mass="83339">MHARHRSPGNGYRSNSMGMGMAASRISPEGSVRGHGFYGSEFRNFNRGFGRGQGHPKSFQSPQAQAQAQPPPPPPPPPLPPRRGDIFMEAGRLAAEYLVSQGLLPPSALSVKWQNGSLKKPLGEFQEGDSLHLPPEGRTSALARLGNAASEAGTGRKRFGDDFTPKGRRRAASFRGYGSDYSREYRRSGSWSDSSRPRSSADFEGDDDTASGYYQEEPQVGKVVTNGVQMSTPSDIAPKSEDAGDSESELDKYQFQDDTVSKASSSGSGKDLQHENDGEFTRSSDDSKNVNAGIGEENDGNSIDVADKQSAKKDFTIQDNVVEGNPSDKNNSTDLLTLCKFAKVPTRTRSSLTHRGPKVETVPKTEECNTSDVQPQRVSEILVEDASSDEPSNKSHDSKSLESEVSKAQFLQSAENVVELDSADDIEQGKFATQSFPDRASMHDNEQESSQGLPGFASCSSIAKETGEKRPLEDSDMREETKKPREWIPALVTKGDEYLHLSNSSVKKESLQEDKATPGESMIVAIDHESSKNDSRFPNAGAEQCIDYAQEKQLFPSSYKICDLNLMGASDTNENNDNDPIHIYHPISRNIKEVAPVDVDLSMSNSKMSGGFSRHITDGKEIEVIDLENDSAPDDKAFHDAERKTETAYTGLEGFSNNAQNTTDISDVQDGYGLMISELLGGDFPNCSSVPGDISSMHNEMGLPNGEGSLADDDSIYMSLGEIPLSFKEMCSFSLMPSTLSDMLLALSFLPAWEQPPPQGYEKPF</sequence>
<evidence type="ECO:0000256" key="1">
    <source>
        <dbReference type="SAM" id="MobiDB-lite"/>
    </source>
</evidence>
<dbReference type="InterPro" id="IPR040276">
    <property type="entry name" value="At4g26450-like"/>
</dbReference>
<dbReference type="AlphaFoldDB" id="A0A2N9J7C6"/>
<dbReference type="EMBL" id="OIVN01006448">
    <property type="protein sequence ID" value="SPD33297.1"/>
    <property type="molecule type" value="Genomic_DNA"/>
</dbReference>
<evidence type="ECO:0000313" key="2">
    <source>
        <dbReference type="EMBL" id="SPD33297.1"/>
    </source>
</evidence>
<feature type="compositionally biased region" description="Basic and acidic residues" evidence="1">
    <location>
        <begin position="465"/>
        <end position="486"/>
    </location>
</feature>
<feature type="compositionally biased region" description="Basic and acidic residues" evidence="1">
    <location>
        <begin position="271"/>
        <end position="288"/>
    </location>
</feature>
<organism evidence="2">
    <name type="scientific">Fagus sylvatica</name>
    <name type="common">Beechnut</name>
    <dbReference type="NCBI Taxonomy" id="28930"/>
    <lineage>
        <taxon>Eukaryota</taxon>
        <taxon>Viridiplantae</taxon>
        <taxon>Streptophyta</taxon>
        <taxon>Embryophyta</taxon>
        <taxon>Tracheophyta</taxon>
        <taxon>Spermatophyta</taxon>
        <taxon>Magnoliopsida</taxon>
        <taxon>eudicotyledons</taxon>
        <taxon>Gunneridae</taxon>
        <taxon>Pentapetalae</taxon>
        <taxon>rosids</taxon>
        <taxon>fabids</taxon>
        <taxon>Fagales</taxon>
        <taxon>Fagaceae</taxon>
        <taxon>Fagus</taxon>
    </lineage>
</organism>
<feature type="compositionally biased region" description="Polar residues" evidence="1">
    <location>
        <begin position="368"/>
        <end position="377"/>
    </location>
</feature>
<gene>
    <name evidence="2" type="ORF">FSB_LOCUS61179</name>
</gene>